<evidence type="ECO:0008006" key="4">
    <source>
        <dbReference type="Google" id="ProtNLM"/>
    </source>
</evidence>
<keyword evidence="3" id="KW-1185">Reference proteome</keyword>
<evidence type="ECO:0000313" key="3">
    <source>
        <dbReference type="Proteomes" id="UP001591681"/>
    </source>
</evidence>
<protein>
    <recommendedName>
        <fullName evidence="4">RNase H type-1 domain-containing protein</fullName>
    </recommendedName>
</protein>
<organism evidence="2 3">
    <name type="scientific">Coilia grayii</name>
    <name type="common">Gray's grenadier anchovy</name>
    <dbReference type="NCBI Taxonomy" id="363190"/>
    <lineage>
        <taxon>Eukaryota</taxon>
        <taxon>Metazoa</taxon>
        <taxon>Chordata</taxon>
        <taxon>Craniata</taxon>
        <taxon>Vertebrata</taxon>
        <taxon>Euteleostomi</taxon>
        <taxon>Actinopterygii</taxon>
        <taxon>Neopterygii</taxon>
        <taxon>Teleostei</taxon>
        <taxon>Clupei</taxon>
        <taxon>Clupeiformes</taxon>
        <taxon>Clupeoidei</taxon>
        <taxon>Engraulidae</taxon>
        <taxon>Coilinae</taxon>
        <taxon>Coilia</taxon>
    </lineage>
</organism>
<dbReference type="EMBL" id="JBHFQA010000020">
    <property type="protein sequence ID" value="KAL2081723.1"/>
    <property type="molecule type" value="Genomic_DNA"/>
</dbReference>
<dbReference type="InterPro" id="IPR012337">
    <property type="entry name" value="RNaseH-like_sf"/>
</dbReference>
<dbReference type="CDD" id="cd09275">
    <property type="entry name" value="RNase_HI_RT_DIRS1"/>
    <property type="match status" value="1"/>
</dbReference>
<feature type="compositionally biased region" description="Pro residues" evidence="1">
    <location>
        <begin position="92"/>
        <end position="104"/>
    </location>
</feature>
<comment type="caution">
    <text evidence="2">The sequence shown here is derived from an EMBL/GenBank/DDBJ whole genome shotgun (WGS) entry which is preliminary data.</text>
</comment>
<dbReference type="Proteomes" id="UP001591681">
    <property type="component" value="Unassembled WGS sequence"/>
</dbReference>
<evidence type="ECO:0000256" key="1">
    <source>
        <dbReference type="SAM" id="MobiDB-lite"/>
    </source>
</evidence>
<proteinExistence type="predicted"/>
<dbReference type="InterPro" id="IPR052055">
    <property type="entry name" value="Hepadnavirus_pol/RT"/>
</dbReference>
<feature type="region of interest" description="Disordered" evidence="1">
    <location>
        <begin position="423"/>
        <end position="442"/>
    </location>
</feature>
<sequence length="698" mass="75857">MAQIRSELSRREIRFSRSARKDILLRLLQLSDSRLPHSPPTPNQQQQADGFSPELLRSPGGIDQPDPPLPGFRSPSPAQLSPGAALLSMASPVPPPLPVVPPARPANTHRQPRALPPAPAVSFNVPSADVSLQASLPNRGAELPLPLATASLFPPYHHPLPPTRTAFEPTPHPPPAPARLAYPFPPYPRAMPPPPNPVPASFDAFPPPSAEAPAISPGFPLQPAVPSAFRLPAYTLASATPLPPPPHAPVHEPLPVSPSLRQQILSGTDVDLSSLLSVFSEPNVSRDVDCGPLTLTLKTTGPASRILSFPEFALAFSRYTEVVCSIFPHRRRELNNYFNIIAGLAVSYGGTHFYTYHRLLSAKCAARVGLWNQCPYWGVLDLELHNCVFLGCRPVVCAICCCPDHSSSHCPFVEGNSNNHKTAAAKSSSSVPRLPQSAGSVDQSTFPRQQVCFRFNNSKGISAMPSTSFMCKNLLSVVNDPETVNDLLAAEVTLGFMMSHFPAPPFPTFRINPIGCLKDLELCRLFLNQWNDLSMFYDDHALSPEDLQLYTDAAPSVGFGGYFAGQWFASAWPRKMLHLPPSAASSAVYEVYPVVVAALLWGSSWSGKRVLIYCDNEAAVFAINKGRSRAPVICPFLRRLVWTAACHQFILTAAHIPGHQNAIADSLSRFAFQRFRTLAPDADPDPTPVPSFSDTIFL</sequence>
<dbReference type="SUPFAM" id="SSF53098">
    <property type="entry name" value="Ribonuclease H-like"/>
    <property type="match status" value="1"/>
</dbReference>
<dbReference type="PANTHER" id="PTHR33050">
    <property type="entry name" value="REVERSE TRANSCRIPTASE DOMAIN-CONTAINING PROTEIN"/>
    <property type="match status" value="1"/>
</dbReference>
<evidence type="ECO:0000313" key="2">
    <source>
        <dbReference type="EMBL" id="KAL2081723.1"/>
    </source>
</evidence>
<feature type="region of interest" description="Disordered" evidence="1">
    <location>
        <begin position="33"/>
        <end position="120"/>
    </location>
</feature>
<reference evidence="2 3" key="1">
    <citation type="submission" date="2024-09" db="EMBL/GenBank/DDBJ databases">
        <title>A chromosome-level genome assembly of Gray's grenadier anchovy, Coilia grayii.</title>
        <authorList>
            <person name="Fu Z."/>
        </authorList>
    </citation>
    <scope>NUCLEOTIDE SEQUENCE [LARGE SCALE GENOMIC DNA]</scope>
    <source>
        <strain evidence="2">G4</strain>
        <tissue evidence="2">Muscle</tissue>
    </source>
</reference>
<dbReference type="AlphaFoldDB" id="A0ABD1J701"/>
<name>A0ABD1J701_9TELE</name>
<dbReference type="PANTHER" id="PTHR33050:SF8">
    <property type="entry name" value="REVERSE TRANSCRIPTASE DOMAIN-CONTAINING PROTEIN"/>
    <property type="match status" value="1"/>
</dbReference>
<accession>A0ABD1J701</accession>
<gene>
    <name evidence="2" type="ORF">ACEWY4_023576</name>
</gene>